<keyword evidence="8 10" id="KW-0414">Isoprene biosynthesis</keyword>
<dbReference type="NCBIfam" id="NF011202">
    <property type="entry name" value="PRK14608.1"/>
    <property type="match status" value="1"/>
</dbReference>
<dbReference type="NCBIfam" id="TIGR00154">
    <property type="entry name" value="ispE"/>
    <property type="match status" value="1"/>
</dbReference>
<dbReference type="GO" id="GO:0050515">
    <property type="term" value="F:4-(cytidine 5'-diphospho)-2-C-methyl-D-erythritol kinase activity"/>
    <property type="evidence" value="ECO:0007669"/>
    <property type="project" value="UniProtKB-UniRule"/>
</dbReference>
<evidence type="ECO:0000259" key="12">
    <source>
        <dbReference type="Pfam" id="PF08544"/>
    </source>
</evidence>
<evidence type="ECO:0000256" key="1">
    <source>
        <dbReference type="ARBA" id="ARBA00009684"/>
    </source>
</evidence>
<keyword evidence="4 10" id="KW-0808">Transferase</keyword>
<dbReference type="InterPro" id="IPR014721">
    <property type="entry name" value="Ribsml_uS5_D2-typ_fold_subgr"/>
</dbReference>
<keyword evidence="7 10" id="KW-0067">ATP-binding</keyword>
<evidence type="ECO:0000256" key="4">
    <source>
        <dbReference type="ARBA" id="ARBA00022679"/>
    </source>
</evidence>
<dbReference type="SUPFAM" id="SSF55060">
    <property type="entry name" value="GHMP Kinase, C-terminal domain"/>
    <property type="match status" value="1"/>
</dbReference>
<evidence type="ECO:0000256" key="5">
    <source>
        <dbReference type="ARBA" id="ARBA00022741"/>
    </source>
</evidence>
<comment type="caution">
    <text evidence="13">The sequence shown here is derived from an EMBL/GenBank/DDBJ whole genome shotgun (WGS) entry which is preliminary data.</text>
</comment>
<dbReference type="Pfam" id="PF08544">
    <property type="entry name" value="GHMP_kinases_C"/>
    <property type="match status" value="1"/>
</dbReference>
<evidence type="ECO:0000313" key="13">
    <source>
        <dbReference type="EMBL" id="GGC62582.1"/>
    </source>
</evidence>
<feature type="active site" evidence="10">
    <location>
        <position position="9"/>
    </location>
</feature>
<dbReference type="Pfam" id="PF00288">
    <property type="entry name" value="GHMP_kinases_N"/>
    <property type="match status" value="1"/>
</dbReference>
<dbReference type="RefSeq" id="WP_188609134.1">
    <property type="nucleotide sequence ID" value="NZ_BMGG01000003.1"/>
</dbReference>
<dbReference type="SUPFAM" id="SSF54211">
    <property type="entry name" value="Ribosomal protein S5 domain 2-like"/>
    <property type="match status" value="1"/>
</dbReference>
<evidence type="ECO:0000256" key="2">
    <source>
        <dbReference type="ARBA" id="ARBA00012052"/>
    </source>
</evidence>
<accession>A0A916U810</accession>
<dbReference type="InterPro" id="IPR013750">
    <property type="entry name" value="GHMP_kinase_C_dom"/>
</dbReference>
<keyword evidence="5 10" id="KW-0547">Nucleotide-binding</keyword>
<evidence type="ECO:0000256" key="9">
    <source>
        <dbReference type="ARBA" id="ARBA00032554"/>
    </source>
</evidence>
<dbReference type="Proteomes" id="UP000637002">
    <property type="component" value="Unassembled WGS sequence"/>
</dbReference>
<proteinExistence type="inferred from homology"/>
<feature type="binding site" evidence="10">
    <location>
        <begin position="94"/>
        <end position="104"/>
    </location>
    <ligand>
        <name>ATP</name>
        <dbReference type="ChEBI" id="CHEBI:30616"/>
    </ligand>
</feature>
<evidence type="ECO:0000256" key="10">
    <source>
        <dbReference type="HAMAP-Rule" id="MF_00061"/>
    </source>
</evidence>
<dbReference type="Gene3D" id="3.30.230.10">
    <property type="match status" value="1"/>
</dbReference>
<dbReference type="InterPro" id="IPR020568">
    <property type="entry name" value="Ribosomal_Su5_D2-typ_SF"/>
</dbReference>
<dbReference type="HAMAP" id="MF_00061">
    <property type="entry name" value="IspE"/>
    <property type="match status" value="1"/>
</dbReference>
<evidence type="ECO:0000313" key="14">
    <source>
        <dbReference type="Proteomes" id="UP000637002"/>
    </source>
</evidence>
<comment type="similarity">
    <text evidence="1 10">Belongs to the GHMP kinase family. IspE subfamily.</text>
</comment>
<dbReference type="Gene3D" id="3.30.70.890">
    <property type="entry name" value="GHMP kinase, C-terminal domain"/>
    <property type="match status" value="1"/>
</dbReference>
<comment type="catalytic activity">
    <reaction evidence="10">
        <text>4-CDP-2-C-methyl-D-erythritol + ATP = 4-CDP-2-C-methyl-D-erythritol 2-phosphate + ADP + H(+)</text>
        <dbReference type="Rhea" id="RHEA:18437"/>
        <dbReference type="ChEBI" id="CHEBI:15378"/>
        <dbReference type="ChEBI" id="CHEBI:30616"/>
        <dbReference type="ChEBI" id="CHEBI:57823"/>
        <dbReference type="ChEBI" id="CHEBI:57919"/>
        <dbReference type="ChEBI" id="CHEBI:456216"/>
        <dbReference type="EC" id="2.7.1.148"/>
    </reaction>
</comment>
<comment type="function">
    <text evidence="10">Catalyzes the phosphorylation of the position 2 hydroxy group of 4-diphosphocytidyl-2C-methyl-D-erythritol.</text>
</comment>
<reference evidence="13" key="2">
    <citation type="submission" date="2020-09" db="EMBL/GenBank/DDBJ databases">
        <authorList>
            <person name="Sun Q."/>
            <person name="Zhou Y."/>
        </authorList>
    </citation>
    <scope>NUCLEOTIDE SEQUENCE</scope>
    <source>
        <strain evidence="13">CGMCC 1.12919</strain>
    </source>
</reference>
<sequence length="286" mass="28801">MLSARASAKVNLTLHVHGRRADGYHELESLVAFAGVGDRLTLTPASALTLHVDGPGAAAAGPADANLVYKAARALQRRQPGLALGAFALSKHLPVAAGLGGGSADAAAALRLLANANALPLDHADIRGAARATGADVPVCLTGKARMMRGIGDELGPAVALPLLFAVLVNPGVALATSDVFRALAAPPLAGAQLAAAVEPPAGGPALLRWLLAARNDLEPPALGLCPQVGQALAALREAAGCRLARMSGSGATVFGLFDDCRAAAAAARAIRVAQPAWWVKPTVLR</sequence>
<dbReference type="PANTHER" id="PTHR43527:SF2">
    <property type="entry name" value="4-DIPHOSPHOCYTIDYL-2-C-METHYL-D-ERYTHRITOL KINASE, CHLOROPLASTIC"/>
    <property type="match status" value="1"/>
</dbReference>
<dbReference type="InterPro" id="IPR004424">
    <property type="entry name" value="IspE"/>
</dbReference>
<organism evidence="13 14">
    <name type="scientific">Chelatococcus reniformis</name>
    <dbReference type="NCBI Taxonomy" id="1494448"/>
    <lineage>
        <taxon>Bacteria</taxon>
        <taxon>Pseudomonadati</taxon>
        <taxon>Pseudomonadota</taxon>
        <taxon>Alphaproteobacteria</taxon>
        <taxon>Hyphomicrobiales</taxon>
        <taxon>Chelatococcaceae</taxon>
        <taxon>Chelatococcus</taxon>
    </lineage>
</organism>
<dbReference type="GO" id="GO:0005524">
    <property type="term" value="F:ATP binding"/>
    <property type="evidence" value="ECO:0007669"/>
    <property type="project" value="UniProtKB-UniRule"/>
</dbReference>
<gene>
    <name evidence="10 13" type="primary">ispE</name>
    <name evidence="13" type="ORF">GCM10010994_21480</name>
</gene>
<comment type="pathway">
    <text evidence="10">Isoprenoid biosynthesis; isopentenyl diphosphate biosynthesis via DXP pathway; isopentenyl diphosphate from 1-deoxy-D-xylulose 5-phosphate: step 3/6.</text>
</comment>
<name>A0A916U810_9HYPH</name>
<feature type="domain" description="GHMP kinase C-terminal" evidence="12">
    <location>
        <begin position="214"/>
        <end position="271"/>
    </location>
</feature>
<evidence type="ECO:0000256" key="7">
    <source>
        <dbReference type="ARBA" id="ARBA00022840"/>
    </source>
</evidence>
<keyword evidence="14" id="KW-1185">Reference proteome</keyword>
<protein>
    <recommendedName>
        <fullName evidence="3 10">4-diphosphocytidyl-2-C-methyl-D-erythritol kinase</fullName>
        <shortName evidence="10">CMK</shortName>
        <ecNumber evidence="2 10">2.7.1.148</ecNumber>
    </recommendedName>
    <alternativeName>
        <fullName evidence="9 10">4-(cytidine-5'-diphospho)-2-C-methyl-D-erythritol kinase</fullName>
    </alternativeName>
</protein>
<evidence type="ECO:0000256" key="3">
    <source>
        <dbReference type="ARBA" id="ARBA00017473"/>
    </source>
</evidence>
<dbReference type="InterPro" id="IPR036554">
    <property type="entry name" value="GHMP_kinase_C_sf"/>
</dbReference>
<feature type="active site" evidence="10">
    <location>
        <position position="136"/>
    </location>
</feature>
<dbReference type="InterPro" id="IPR006204">
    <property type="entry name" value="GHMP_kinase_N_dom"/>
</dbReference>
<dbReference type="GO" id="GO:0016114">
    <property type="term" value="P:terpenoid biosynthetic process"/>
    <property type="evidence" value="ECO:0007669"/>
    <property type="project" value="UniProtKB-UniRule"/>
</dbReference>
<evidence type="ECO:0000256" key="8">
    <source>
        <dbReference type="ARBA" id="ARBA00023229"/>
    </source>
</evidence>
<dbReference type="GO" id="GO:0019288">
    <property type="term" value="P:isopentenyl diphosphate biosynthetic process, methylerythritol 4-phosphate pathway"/>
    <property type="evidence" value="ECO:0007669"/>
    <property type="project" value="UniProtKB-UniRule"/>
</dbReference>
<dbReference type="EC" id="2.7.1.148" evidence="2 10"/>
<dbReference type="EMBL" id="BMGG01000003">
    <property type="protein sequence ID" value="GGC62582.1"/>
    <property type="molecule type" value="Genomic_DNA"/>
</dbReference>
<evidence type="ECO:0000259" key="11">
    <source>
        <dbReference type="Pfam" id="PF00288"/>
    </source>
</evidence>
<dbReference type="PANTHER" id="PTHR43527">
    <property type="entry name" value="4-DIPHOSPHOCYTIDYL-2-C-METHYL-D-ERYTHRITOL KINASE, CHLOROPLASTIC"/>
    <property type="match status" value="1"/>
</dbReference>
<dbReference type="AlphaFoldDB" id="A0A916U810"/>
<feature type="domain" description="GHMP kinase N-terminal" evidence="11">
    <location>
        <begin position="66"/>
        <end position="143"/>
    </location>
</feature>
<dbReference type="PIRSF" id="PIRSF010376">
    <property type="entry name" value="IspE"/>
    <property type="match status" value="1"/>
</dbReference>
<keyword evidence="6 10" id="KW-0418">Kinase</keyword>
<reference evidence="13" key="1">
    <citation type="journal article" date="2014" name="Int. J. Syst. Evol. Microbiol.">
        <title>Complete genome sequence of Corynebacterium casei LMG S-19264T (=DSM 44701T), isolated from a smear-ripened cheese.</title>
        <authorList>
            <consortium name="US DOE Joint Genome Institute (JGI-PGF)"/>
            <person name="Walter F."/>
            <person name="Albersmeier A."/>
            <person name="Kalinowski J."/>
            <person name="Ruckert C."/>
        </authorList>
    </citation>
    <scope>NUCLEOTIDE SEQUENCE</scope>
    <source>
        <strain evidence="13">CGMCC 1.12919</strain>
    </source>
</reference>
<evidence type="ECO:0000256" key="6">
    <source>
        <dbReference type="ARBA" id="ARBA00022777"/>
    </source>
</evidence>